<accession>A0A9W9SD33</accession>
<feature type="transmembrane region" description="Helical" evidence="6">
    <location>
        <begin position="372"/>
        <end position="393"/>
    </location>
</feature>
<feature type="transmembrane region" description="Helical" evidence="6">
    <location>
        <begin position="92"/>
        <end position="113"/>
    </location>
</feature>
<reference evidence="8" key="2">
    <citation type="journal article" date="2023" name="IMA Fungus">
        <title>Comparative genomic study of the Penicillium genus elucidates a diverse pangenome and 15 lateral gene transfer events.</title>
        <authorList>
            <person name="Petersen C."/>
            <person name="Sorensen T."/>
            <person name="Nielsen M.R."/>
            <person name="Sondergaard T.E."/>
            <person name="Sorensen J.L."/>
            <person name="Fitzpatrick D.A."/>
            <person name="Frisvad J.C."/>
            <person name="Nielsen K.L."/>
        </authorList>
    </citation>
    <scope>NUCLEOTIDE SEQUENCE</scope>
    <source>
        <strain evidence="8">IBT 29677</strain>
    </source>
</reference>
<evidence type="ECO:0000256" key="5">
    <source>
        <dbReference type="ARBA" id="ARBA00023136"/>
    </source>
</evidence>
<keyword evidence="4 6" id="KW-1133">Transmembrane helix</keyword>
<dbReference type="InterPro" id="IPR011701">
    <property type="entry name" value="MFS"/>
</dbReference>
<evidence type="ECO:0000256" key="4">
    <source>
        <dbReference type="ARBA" id="ARBA00022989"/>
    </source>
</evidence>
<evidence type="ECO:0000256" key="3">
    <source>
        <dbReference type="ARBA" id="ARBA00022692"/>
    </source>
</evidence>
<feature type="transmembrane region" description="Helical" evidence="6">
    <location>
        <begin position="125"/>
        <end position="148"/>
    </location>
</feature>
<feature type="transmembrane region" description="Helical" evidence="6">
    <location>
        <begin position="34"/>
        <end position="54"/>
    </location>
</feature>
<evidence type="ECO:0000313" key="8">
    <source>
        <dbReference type="EMBL" id="KAJ5376441.1"/>
    </source>
</evidence>
<dbReference type="CDD" id="cd17323">
    <property type="entry name" value="MFS_Tpo1_MDR_like"/>
    <property type="match status" value="1"/>
</dbReference>
<dbReference type="PROSITE" id="PS50850">
    <property type="entry name" value="MFS"/>
    <property type="match status" value="1"/>
</dbReference>
<feature type="domain" description="Major facilitator superfamily (MFS) profile" evidence="7">
    <location>
        <begin position="1"/>
        <end position="426"/>
    </location>
</feature>
<dbReference type="RefSeq" id="XP_056481471.1">
    <property type="nucleotide sequence ID" value="XM_056637964.1"/>
</dbReference>
<dbReference type="EMBL" id="JAPZBU010000012">
    <property type="protein sequence ID" value="KAJ5376441.1"/>
    <property type="molecule type" value="Genomic_DNA"/>
</dbReference>
<dbReference type="OrthoDB" id="5296287at2759"/>
<comment type="similarity">
    <text evidence="2">Belongs to the major facilitator superfamily.</text>
</comment>
<comment type="subcellular location">
    <subcellularLocation>
        <location evidence="1">Membrane</location>
        <topology evidence="1">Multi-pass membrane protein</topology>
    </subcellularLocation>
</comment>
<dbReference type="GO" id="GO:0016020">
    <property type="term" value="C:membrane"/>
    <property type="evidence" value="ECO:0007669"/>
    <property type="project" value="UniProtKB-SubCell"/>
</dbReference>
<organism evidence="8 9">
    <name type="scientific">Penicillium cosmopolitanum</name>
    <dbReference type="NCBI Taxonomy" id="1131564"/>
    <lineage>
        <taxon>Eukaryota</taxon>
        <taxon>Fungi</taxon>
        <taxon>Dikarya</taxon>
        <taxon>Ascomycota</taxon>
        <taxon>Pezizomycotina</taxon>
        <taxon>Eurotiomycetes</taxon>
        <taxon>Eurotiomycetidae</taxon>
        <taxon>Eurotiales</taxon>
        <taxon>Aspergillaceae</taxon>
        <taxon>Penicillium</taxon>
    </lineage>
</organism>
<feature type="transmembrane region" description="Helical" evidence="6">
    <location>
        <begin position="66"/>
        <end position="86"/>
    </location>
</feature>
<feature type="transmembrane region" description="Helical" evidence="6">
    <location>
        <begin position="305"/>
        <end position="326"/>
    </location>
</feature>
<dbReference type="GeneID" id="81376944"/>
<sequence length="436" mass="47244">MAAHWEFYFRPTTSTVSSPVTADIMEHFDSTNEILGAFVTTVFLIGYTFGPSVIAPLSEIYGRAILYKICIVFFIVFNVACAVANSMGSLTVFRLLAGIMGSCPVTLGPGSVADMISAKGRAKAMSAYVIGIILGPSIGPICAGYIAPAKGWRWAFWLMAIIIGAIAIPVMFLQESYPYVILKQKTEKLRKETGNQDLRSALDTGKSPGQLFVFSIWRPIKMLISPIIFLLSLYCALVYAYLYLCFTTFPELLSKKYGFVTGPSGLATLGLGVGSIIGLFISGGTSDKISKYLTEKHGGPAKPEYRLPVLVVGAIITPIGLFLYGWTAHFGAHWIVPIIGTAFIAAGMVIAFMATTMYLVDAYTVYSASATAANTMVRCLIGALIPLAGPAMFSKLGYGWGNSLLGFIAVAFIPVPFVFYRYGERIRESKVFKIEF</sequence>
<comment type="caution">
    <text evidence="8">The sequence shown here is derived from an EMBL/GenBank/DDBJ whole genome shotgun (WGS) entry which is preliminary data.</text>
</comment>
<dbReference type="SUPFAM" id="SSF103473">
    <property type="entry name" value="MFS general substrate transporter"/>
    <property type="match status" value="1"/>
</dbReference>
<feature type="transmembrane region" description="Helical" evidence="6">
    <location>
        <begin position="154"/>
        <end position="173"/>
    </location>
</feature>
<dbReference type="PANTHER" id="PTHR23502">
    <property type="entry name" value="MAJOR FACILITATOR SUPERFAMILY"/>
    <property type="match status" value="1"/>
</dbReference>
<dbReference type="PANTHER" id="PTHR23502:SF68">
    <property type="entry name" value="MULTIDRUG TRANSPORTER, PUTATIVE (AFU_ORTHOLOGUE AFUA_3G01120)-RELATED"/>
    <property type="match status" value="1"/>
</dbReference>
<evidence type="ECO:0000256" key="6">
    <source>
        <dbReference type="SAM" id="Phobius"/>
    </source>
</evidence>
<keyword evidence="3 6" id="KW-0812">Transmembrane</keyword>
<feature type="transmembrane region" description="Helical" evidence="6">
    <location>
        <begin position="399"/>
        <end position="420"/>
    </location>
</feature>
<dbReference type="InterPro" id="IPR036259">
    <property type="entry name" value="MFS_trans_sf"/>
</dbReference>
<dbReference type="Gene3D" id="1.20.1250.20">
    <property type="entry name" value="MFS general substrate transporter like domains"/>
    <property type="match status" value="1"/>
</dbReference>
<feature type="transmembrane region" description="Helical" evidence="6">
    <location>
        <begin position="332"/>
        <end position="360"/>
    </location>
</feature>
<dbReference type="GO" id="GO:0022857">
    <property type="term" value="F:transmembrane transporter activity"/>
    <property type="evidence" value="ECO:0007669"/>
    <property type="project" value="InterPro"/>
</dbReference>
<reference evidence="8" key="1">
    <citation type="submission" date="2022-12" db="EMBL/GenBank/DDBJ databases">
        <authorList>
            <person name="Petersen C."/>
        </authorList>
    </citation>
    <scope>NUCLEOTIDE SEQUENCE</scope>
    <source>
        <strain evidence="8">IBT 29677</strain>
    </source>
</reference>
<feature type="transmembrane region" description="Helical" evidence="6">
    <location>
        <begin position="264"/>
        <end position="284"/>
    </location>
</feature>
<evidence type="ECO:0000259" key="7">
    <source>
        <dbReference type="PROSITE" id="PS50850"/>
    </source>
</evidence>
<name>A0A9W9SD33_9EURO</name>
<dbReference type="FunFam" id="1.20.1250.20:FF:000011">
    <property type="entry name" value="MFS multidrug transporter, putative"/>
    <property type="match status" value="1"/>
</dbReference>
<dbReference type="InterPro" id="IPR020846">
    <property type="entry name" value="MFS_dom"/>
</dbReference>
<protein>
    <recommendedName>
        <fullName evidence="7">Major facilitator superfamily (MFS) profile domain-containing protein</fullName>
    </recommendedName>
</protein>
<feature type="transmembrane region" description="Helical" evidence="6">
    <location>
        <begin position="223"/>
        <end position="244"/>
    </location>
</feature>
<evidence type="ECO:0000313" key="9">
    <source>
        <dbReference type="Proteomes" id="UP001147747"/>
    </source>
</evidence>
<dbReference type="Pfam" id="PF07690">
    <property type="entry name" value="MFS_1"/>
    <property type="match status" value="1"/>
</dbReference>
<gene>
    <name evidence="8" type="ORF">N7509_013327</name>
</gene>
<dbReference type="AlphaFoldDB" id="A0A9W9SD33"/>
<keyword evidence="9" id="KW-1185">Reference proteome</keyword>
<proteinExistence type="inferred from homology"/>
<dbReference type="Proteomes" id="UP001147747">
    <property type="component" value="Unassembled WGS sequence"/>
</dbReference>
<evidence type="ECO:0000256" key="2">
    <source>
        <dbReference type="ARBA" id="ARBA00008335"/>
    </source>
</evidence>
<evidence type="ECO:0000256" key="1">
    <source>
        <dbReference type="ARBA" id="ARBA00004141"/>
    </source>
</evidence>
<keyword evidence="5 6" id="KW-0472">Membrane</keyword>